<accession>A0ABR2BBH8</accession>
<keyword evidence="3" id="KW-1185">Reference proteome</keyword>
<dbReference type="InterPro" id="IPR044730">
    <property type="entry name" value="RNase_H-like_dom_plant"/>
</dbReference>
<gene>
    <name evidence="2" type="ORF">V6N12_017765</name>
</gene>
<dbReference type="Pfam" id="PF13456">
    <property type="entry name" value="RVT_3"/>
    <property type="match status" value="1"/>
</dbReference>
<evidence type="ECO:0000313" key="2">
    <source>
        <dbReference type="EMBL" id="KAK8504485.1"/>
    </source>
</evidence>
<dbReference type="PANTHER" id="PTHR47723:SF19">
    <property type="entry name" value="POLYNUCLEOTIDYL TRANSFERASE, RIBONUCLEASE H-LIKE SUPERFAMILY PROTEIN"/>
    <property type="match status" value="1"/>
</dbReference>
<evidence type="ECO:0000313" key="3">
    <source>
        <dbReference type="Proteomes" id="UP001472677"/>
    </source>
</evidence>
<dbReference type="InterPro" id="IPR002156">
    <property type="entry name" value="RNaseH_domain"/>
</dbReference>
<organism evidence="2 3">
    <name type="scientific">Hibiscus sabdariffa</name>
    <name type="common">roselle</name>
    <dbReference type="NCBI Taxonomy" id="183260"/>
    <lineage>
        <taxon>Eukaryota</taxon>
        <taxon>Viridiplantae</taxon>
        <taxon>Streptophyta</taxon>
        <taxon>Embryophyta</taxon>
        <taxon>Tracheophyta</taxon>
        <taxon>Spermatophyta</taxon>
        <taxon>Magnoliopsida</taxon>
        <taxon>eudicotyledons</taxon>
        <taxon>Gunneridae</taxon>
        <taxon>Pentapetalae</taxon>
        <taxon>rosids</taxon>
        <taxon>malvids</taxon>
        <taxon>Malvales</taxon>
        <taxon>Malvaceae</taxon>
        <taxon>Malvoideae</taxon>
        <taxon>Hibiscus</taxon>
    </lineage>
</organism>
<protein>
    <recommendedName>
        <fullName evidence="1">RNase H type-1 domain-containing protein</fullName>
    </recommendedName>
</protein>
<sequence length="97" mass="10524">MRSSWLIAGTSLIHFGRKSGRLRLLSTPPIGWTFLHTDGAVNVGSGIGAIGGLFHDYVGSWISGFGRSISISDVLTVELWVIHDSLELAWNNGFLNL</sequence>
<evidence type="ECO:0000259" key="1">
    <source>
        <dbReference type="Pfam" id="PF13456"/>
    </source>
</evidence>
<dbReference type="CDD" id="cd06222">
    <property type="entry name" value="RNase_H_like"/>
    <property type="match status" value="1"/>
</dbReference>
<dbReference type="InterPro" id="IPR053151">
    <property type="entry name" value="RNase_H-like"/>
</dbReference>
<proteinExistence type="predicted"/>
<dbReference type="Proteomes" id="UP001472677">
    <property type="component" value="Unassembled WGS sequence"/>
</dbReference>
<dbReference type="PANTHER" id="PTHR47723">
    <property type="entry name" value="OS05G0353850 PROTEIN"/>
    <property type="match status" value="1"/>
</dbReference>
<dbReference type="EMBL" id="JBBPBM010000140">
    <property type="protein sequence ID" value="KAK8504485.1"/>
    <property type="molecule type" value="Genomic_DNA"/>
</dbReference>
<reference evidence="2 3" key="1">
    <citation type="journal article" date="2024" name="G3 (Bethesda)">
        <title>Genome assembly of Hibiscus sabdariffa L. provides insights into metabolisms of medicinal natural products.</title>
        <authorList>
            <person name="Kim T."/>
        </authorList>
    </citation>
    <scope>NUCLEOTIDE SEQUENCE [LARGE SCALE GENOMIC DNA]</scope>
    <source>
        <strain evidence="2">TK-2024</strain>
        <tissue evidence="2">Old leaves</tissue>
    </source>
</reference>
<comment type="caution">
    <text evidence="2">The sequence shown here is derived from an EMBL/GenBank/DDBJ whole genome shotgun (WGS) entry which is preliminary data.</text>
</comment>
<feature type="domain" description="RNase H type-1" evidence="1">
    <location>
        <begin position="37"/>
        <end position="96"/>
    </location>
</feature>
<name>A0ABR2BBH8_9ROSI</name>